<dbReference type="PRINTS" id="PR00081">
    <property type="entry name" value="GDHRDH"/>
</dbReference>
<dbReference type="InterPro" id="IPR036291">
    <property type="entry name" value="NAD(P)-bd_dom_sf"/>
</dbReference>
<comment type="similarity">
    <text evidence="1">Belongs to the short-chain dehydrogenases/reductases (SDR) family.</text>
</comment>
<dbReference type="InterPro" id="IPR020904">
    <property type="entry name" value="Sc_DH/Rdtase_CS"/>
</dbReference>
<dbReference type="RefSeq" id="WP_065430245.1">
    <property type="nucleotide sequence ID" value="NZ_CP016307.1"/>
</dbReference>
<dbReference type="FunFam" id="3.40.50.720:FF:000084">
    <property type="entry name" value="Short-chain dehydrogenase reductase"/>
    <property type="match status" value="1"/>
</dbReference>
<dbReference type="CDD" id="cd05233">
    <property type="entry name" value="SDR_c"/>
    <property type="match status" value="1"/>
</dbReference>
<gene>
    <name evidence="3" type="primary">hdhA</name>
    <name evidence="3" type="ORF">VSVS05_01061</name>
</gene>
<dbReference type="EMBL" id="CP016414">
    <property type="protein sequence ID" value="ANU36188.1"/>
    <property type="molecule type" value="Genomic_DNA"/>
</dbReference>
<dbReference type="PROSITE" id="PS00061">
    <property type="entry name" value="ADH_SHORT"/>
    <property type="match status" value="1"/>
</dbReference>
<accession>A0A1B1NNU6</accession>
<dbReference type="AlphaFoldDB" id="A0A1B1NNU6"/>
<reference evidence="3 4" key="1">
    <citation type="submission" date="2016-07" db="EMBL/GenBank/DDBJ databases">
        <title>Genome sequencing of Vibrio scophthalmi strain VS-05, an isolated from Paralichthys olivaceus.</title>
        <authorList>
            <person name="Han H.-J."/>
        </authorList>
    </citation>
    <scope>NUCLEOTIDE SEQUENCE [LARGE SCALE GENOMIC DNA]</scope>
    <source>
        <strain evidence="3 4">VS-05</strain>
    </source>
</reference>
<dbReference type="Pfam" id="PF13561">
    <property type="entry name" value="adh_short_C2"/>
    <property type="match status" value="1"/>
</dbReference>
<dbReference type="STRING" id="45658.VSVS12_01486"/>
<evidence type="ECO:0000256" key="1">
    <source>
        <dbReference type="ARBA" id="ARBA00006484"/>
    </source>
</evidence>
<evidence type="ECO:0000256" key="2">
    <source>
        <dbReference type="ARBA" id="ARBA00023002"/>
    </source>
</evidence>
<proteinExistence type="inferred from homology"/>
<dbReference type="EC" id="1.1.1.159" evidence="3"/>
<dbReference type="PANTHER" id="PTHR43477:SF1">
    <property type="entry name" value="DIHYDROANTICAPSIN 7-DEHYDROGENASE"/>
    <property type="match status" value="1"/>
</dbReference>
<dbReference type="PATRIC" id="fig|45658.6.peg.1438"/>
<keyword evidence="4" id="KW-1185">Reference proteome</keyword>
<dbReference type="SUPFAM" id="SSF51735">
    <property type="entry name" value="NAD(P)-binding Rossmann-fold domains"/>
    <property type="match status" value="1"/>
</dbReference>
<keyword evidence="2 3" id="KW-0560">Oxidoreductase</keyword>
<dbReference type="Proteomes" id="UP000092528">
    <property type="component" value="Chromosome 1"/>
</dbReference>
<protein>
    <submittedName>
        <fullName evidence="3">7-alpha-hydroxysteroid dehydrogenase</fullName>
        <ecNumber evidence="3">1.1.1.159</ecNumber>
    </submittedName>
</protein>
<organism evidence="3 4">
    <name type="scientific">Vibrio scophthalmi</name>
    <dbReference type="NCBI Taxonomy" id="45658"/>
    <lineage>
        <taxon>Bacteria</taxon>
        <taxon>Pseudomonadati</taxon>
        <taxon>Pseudomonadota</taxon>
        <taxon>Gammaproteobacteria</taxon>
        <taxon>Vibrionales</taxon>
        <taxon>Vibrionaceae</taxon>
        <taxon>Vibrio</taxon>
    </lineage>
</organism>
<dbReference type="InterPro" id="IPR002347">
    <property type="entry name" value="SDR_fam"/>
</dbReference>
<dbReference type="PANTHER" id="PTHR43477">
    <property type="entry name" value="DIHYDROANTICAPSIN 7-DEHYDROGENASE"/>
    <property type="match status" value="1"/>
</dbReference>
<sequence>MSSVINNNQNQNEFDNKIALVLAGAQGIGRACSLLLAAKGAKVYVADWDLDLASATAREINTRSRNDGESGRAVGVFFNAFENDTYASLIDSILEQEGRIDVLINNFGGVDLRQDRDLAHTEVTSWEKNILANINSVFIPSKAVIPTMVKQGGGAIVNISSLSSLSAEMSSIAYGTSKNAINHMTRQIAIQYASFGIRCNAVLPGMIATDAVKKNLTTEYIDHFLATQPIKRMGEPDDIANAVSFLASDKASFITGVCLPVTGGMDIATSRYYFDADKVQF</sequence>
<evidence type="ECO:0000313" key="4">
    <source>
        <dbReference type="Proteomes" id="UP000092528"/>
    </source>
</evidence>
<dbReference type="KEGG" id="vsc:VSVS12_01486"/>
<dbReference type="InterPro" id="IPR051122">
    <property type="entry name" value="SDR_DHRS6-like"/>
</dbReference>
<dbReference type="Gene3D" id="3.40.50.720">
    <property type="entry name" value="NAD(P)-binding Rossmann-like Domain"/>
    <property type="match status" value="1"/>
</dbReference>
<evidence type="ECO:0000313" key="3">
    <source>
        <dbReference type="EMBL" id="ANU36188.1"/>
    </source>
</evidence>
<dbReference type="PRINTS" id="PR00080">
    <property type="entry name" value="SDRFAMILY"/>
</dbReference>
<dbReference type="GO" id="GO:0008709">
    <property type="term" value="F:cholate 7-alpha-dehydrogenase (NAD+) activity"/>
    <property type="evidence" value="ECO:0007669"/>
    <property type="project" value="UniProtKB-EC"/>
</dbReference>
<name>A0A1B1NNU6_9VIBR</name>
<dbReference type="GeneID" id="96870946"/>